<dbReference type="SUPFAM" id="SSF47323">
    <property type="entry name" value="Anticodon-binding domain of a subclass of class I aminoacyl-tRNA synthetases"/>
    <property type="match status" value="1"/>
</dbReference>
<feature type="binding site" evidence="12">
    <location>
        <position position="31"/>
    </location>
    <ligand>
        <name>Zn(2+)</name>
        <dbReference type="ChEBI" id="CHEBI:29105"/>
    </ligand>
</feature>
<dbReference type="SMART" id="SM00840">
    <property type="entry name" value="DALR_2"/>
    <property type="match status" value="1"/>
</dbReference>
<dbReference type="Pfam" id="PF09190">
    <property type="entry name" value="DALR_2"/>
    <property type="match status" value="1"/>
</dbReference>
<comment type="cofactor">
    <cofactor evidence="12">
        <name>Zn(2+)</name>
        <dbReference type="ChEBI" id="CHEBI:29105"/>
    </cofactor>
    <text evidence="12">Binds 1 zinc ion per subunit.</text>
</comment>
<evidence type="ECO:0000256" key="9">
    <source>
        <dbReference type="ARBA" id="ARBA00022840"/>
    </source>
</evidence>
<keyword evidence="15" id="KW-1185">Reference proteome</keyword>
<dbReference type="PANTHER" id="PTHR10890:SF3">
    <property type="entry name" value="CYSTEINE--TRNA LIGASE, CYTOPLASMIC"/>
    <property type="match status" value="1"/>
</dbReference>
<dbReference type="Pfam" id="PF01406">
    <property type="entry name" value="tRNA-synt_1e"/>
    <property type="match status" value="1"/>
</dbReference>
<dbReference type="KEGG" id="cher:DK880_01009"/>
<evidence type="ECO:0000256" key="4">
    <source>
        <dbReference type="ARBA" id="ARBA00022490"/>
    </source>
</evidence>
<dbReference type="GO" id="GO:0005524">
    <property type="term" value="F:ATP binding"/>
    <property type="evidence" value="ECO:0007669"/>
    <property type="project" value="UniProtKB-UniRule"/>
</dbReference>
<comment type="similarity">
    <text evidence="2 12">Belongs to the class-I aminoacyl-tRNA synthetase family.</text>
</comment>
<comment type="catalytic activity">
    <reaction evidence="12">
        <text>tRNA(Cys) + L-cysteine + ATP = L-cysteinyl-tRNA(Cys) + AMP + diphosphate</text>
        <dbReference type="Rhea" id="RHEA:17773"/>
        <dbReference type="Rhea" id="RHEA-COMP:9661"/>
        <dbReference type="Rhea" id="RHEA-COMP:9679"/>
        <dbReference type="ChEBI" id="CHEBI:30616"/>
        <dbReference type="ChEBI" id="CHEBI:33019"/>
        <dbReference type="ChEBI" id="CHEBI:35235"/>
        <dbReference type="ChEBI" id="CHEBI:78442"/>
        <dbReference type="ChEBI" id="CHEBI:78517"/>
        <dbReference type="ChEBI" id="CHEBI:456215"/>
        <dbReference type="EC" id="6.1.1.16"/>
    </reaction>
</comment>
<dbReference type="EC" id="6.1.1.16" evidence="12"/>
<feature type="domain" description="Cysteinyl-tRNA synthetase class Ia DALR" evidence="13">
    <location>
        <begin position="377"/>
        <end position="446"/>
    </location>
</feature>
<dbReference type="InterPro" id="IPR015273">
    <property type="entry name" value="Cys-tRNA-synt_Ia_DALR"/>
</dbReference>
<evidence type="ECO:0000256" key="7">
    <source>
        <dbReference type="ARBA" id="ARBA00022741"/>
    </source>
</evidence>
<dbReference type="InterPro" id="IPR015803">
    <property type="entry name" value="Cys-tRNA-ligase"/>
</dbReference>
<dbReference type="InterPro" id="IPR024909">
    <property type="entry name" value="Cys-tRNA/MSH_ligase"/>
</dbReference>
<keyword evidence="8 12" id="KW-0862">Zinc</keyword>
<comment type="subunit">
    <text evidence="3 12">Monomer.</text>
</comment>
<feature type="binding site" evidence="12">
    <location>
        <position position="255"/>
    </location>
    <ligand>
        <name>Zn(2+)</name>
        <dbReference type="ChEBI" id="CHEBI:29105"/>
    </ligand>
</feature>
<dbReference type="InterPro" id="IPR009080">
    <property type="entry name" value="tRNAsynth_Ia_anticodon-bd"/>
</dbReference>
<dbReference type="Gene3D" id="1.20.120.1910">
    <property type="entry name" value="Cysteine-tRNA ligase, C-terminal anti-codon recognition domain"/>
    <property type="match status" value="1"/>
</dbReference>
<evidence type="ECO:0000313" key="14">
    <source>
        <dbReference type="EMBL" id="AWN82306.1"/>
    </source>
</evidence>
<proteinExistence type="inferred from homology"/>
<evidence type="ECO:0000256" key="8">
    <source>
        <dbReference type="ARBA" id="ARBA00022833"/>
    </source>
</evidence>
<keyword evidence="5 12" id="KW-0436">Ligase</keyword>
<dbReference type="GO" id="GO:0004817">
    <property type="term" value="F:cysteine-tRNA ligase activity"/>
    <property type="evidence" value="ECO:0007669"/>
    <property type="project" value="UniProtKB-UniRule"/>
</dbReference>
<dbReference type="CDD" id="cd00672">
    <property type="entry name" value="CysRS_core"/>
    <property type="match status" value="1"/>
</dbReference>
<keyword evidence="4 12" id="KW-0963">Cytoplasm</keyword>
<dbReference type="OrthoDB" id="9815130at2"/>
<evidence type="ECO:0000256" key="2">
    <source>
        <dbReference type="ARBA" id="ARBA00005594"/>
    </source>
</evidence>
<keyword evidence="11 12" id="KW-0030">Aminoacyl-tRNA synthetase</keyword>
<dbReference type="PANTHER" id="PTHR10890">
    <property type="entry name" value="CYSTEINYL-TRNA SYNTHETASE"/>
    <property type="match status" value="1"/>
</dbReference>
<reference evidence="14 15" key="1">
    <citation type="submission" date="2018-05" db="EMBL/GenBank/DDBJ databases">
        <title>Candidatus Cardinium hertigii Genome Assembly.</title>
        <authorList>
            <person name="Showmaker K.C."/>
            <person name="Walden K.O."/>
            <person name="Fields C.J."/>
            <person name="Lambert K.N."/>
            <person name="Hudson M.E."/>
        </authorList>
    </citation>
    <scope>NUCLEOTIDE SEQUENCE [LARGE SCALE GENOMIC DNA]</scope>
    <source>
        <strain evidence="15">cHgTN10</strain>
    </source>
</reference>
<dbReference type="AlphaFoldDB" id="A0A2Z3LF49"/>
<dbReference type="Gene3D" id="3.40.50.620">
    <property type="entry name" value="HUPs"/>
    <property type="match status" value="1"/>
</dbReference>
<feature type="short sequence motif" description="'KMSKS' region" evidence="12">
    <location>
        <begin position="283"/>
        <end position="287"/>
    </location>
</feature>
<evidence type="ECO:0000256" key="1">
    <source>
        <dbReference type="ARBA" id="ARBA00004496"/>
    </source>
</evidence>
<protein>
    <recommendedName>
        <fullName evidence="12">Cysteine--tRNA ligase</fullName>
        <ecNumber evidence="12">6.1.1.16</ecNumber>
    </recommendedName>
    <alternativeName>
        <fullName evidence="12">Cysteinyl-tRNA synthetase</fullName>
        <shortName evidence="12">CysRS</shortName>
    </alternativeName>
</protein>
<dbReference type="Proteomes" id="UP000245872">
    <property type="component" value="Chromosome"/>
</dbReference>
<gene>
    <name evidence="12 14" type="primary">cysS</name>
    <name evidence="14" type="ORF">DK880_01009</name>
</gene>
<feature type="binding site" evidence="12">
    <location>
        <position position="226"/>
    </location>
    <ligand>
        <name>Zn(2+)</name>
        <dbReference type="ChEBI" id="CHEBI:29105"/>
    </ligand>
</feature>
<keyword evidence="10 12" id="KW-0648">Protein biosynthesis</keyword>
<sequence length="494" mass="55535">MKQPLKIYNSLTKQKALFKPVTPPFVGMYVCGPTVYGHAHLGHARTAITFDILFRYLQHLRYRVRYVRNITDVGHLERDLDEGNDKVQQQAKVEAVSPMEIAQRYTNSYRTNMEQLNVLPPSIEPCASGHIPEQMGLIQTILQHKLAYVTEGSVYFDVNQYNQLQSYGKLSGRTIEAMRSGTRALAGQHEKRNPVDFALWKKATPTHIMQWETPWGIGFPGWHIECTAIAAKYLGVQFDIHGGGIDLLFPHHECEIAQAQAAYKTDLATYWMHSNLITIHGTKMGKSLGNTISLPELFTGRHSSLDQPYSPMTLRFFMLQSHYRGVLSVSLDGLKAAYQGYRKLMNGWHLLAGLQHDTAIAVEDNALDRDIYAACADCYNAMNDDLNTAKALAGLFNLLKIINGLHNGQLSLSAISTTALTQLRTTYAVFTTDILGLREEHPAILPAVLGIIQSLYQEAKVAKRYHQVDSIRSALQQIGIAMQDHPNGTYWMYQ</sequence>
<evidence type="ECO:0000259" key="13">
    <source>
        <dbReference type="SMART" id="SM00840"/>
    </source>
</evidence>
<feature type="binding site" evidence="12">
    <location>
        <position position="286"/>
    </location>
    <ligand>
        <name>ATP</name>
        <dbReference type="ChEBI" id="CHEBI:30616"/>
    </ligand>
</feature>
<dbReference type="GO" id="GO:0008270">
    <property type="term" value="F:zinc ion binding"/>
    <property type="evidence" value="ECO:0007669"/>
    <property type="project" value="UniProtKB-UniRule"/>
</dbReference>
<evidence type="ECO:0000256" key="10">
    <source>
        <dbReference type="ARBA" id="ARBA00022917"/>
    </source>
</evidence>
<dbReference type="NCBIfam" id="TIGR00435">
    <property type="entry name" value="cysS"/>
    <property type="match status" value="1"/>
</dbReference>
<keyword evidence="7 12" id="KW-0547">Nucleotide-binding</keyword>
<dbReference type="RefSeq" id="WP_109997674.1">
    <property type="nucleotide sequence ID" value="NZ_CP029619.1"/>
</dbReference>
<dbReference type="SUPFAM" id="SSF52374">
    <property type="entry name" value="Nucleotidylyl transferase"/>
    <property type="match status" value="1"/>
</dbReference>
<accession>A0A2Z3LF49</accession>
<organism evidence="14 15">
    <name type="scientific">Candidatus Cardinium hertigii</name>
    <dbReference type="NCBI Taxonomy" id="247481"/>
    <lineage>
        <taxon>Bacteria</taxon>
        <taxon>Pseudomonadati</taxon>
        <taxon>Bacteroidota</taxon>
        <taxon>Cytophagia</taxon>
        <taxon>Cytophagales</taxon>
        <taxon>Amoebophilaceae</taxon>
        <taxon>Candidatus Cardinium</taxon>
    </lineage>
</organism>
<feature type="short sequence motif" description="'HIGH' region" evidence="12">
    <location>
        <begin position="33"/>
        <end position="43"/>
    </location>
</feature>
<evidence type="ECO:0000256" key="6">
    <source>
        <dbReference type="ARBA" id="ARBA00022723"/>
    </source>
</evidence>
<comment type="subcellular location">
    <subcellularLocation>
        <location evidence="1 12">Cytoplasm</location>
    </subcellularLocation>
</comment>
<name>A0A2Z3LF49_9BACT</name>
<evidence type="ECO:0000256" key="5">
    <source>
        <dbReference type="ARBA" id="ARBA00022598"/>
    </source>
</evidence>
<keyword evidence="6 12" id="KW-0479">Metal-binding</keyword>
<dbReference type="HAMAP" id="MF_00041">
    <property type="entry name" value="Cys_tRNA_synth"/>
    <property type="match status" value="1"/>
</dbReference>
<dbReference type="EMBL" id="CP029619">
    <property type="protein sequence ID" value="AWN82306.1"/>
    <property type="molecule type" value="Genomic_DNA"/>
</dbReference>
<dbReference type="PRINTS" id="PR00983">
    <property type="entry name" value="TRNASYNTHCYS"/>
</dbReference>
<evidence type="ECO:0000256" key="3">
    <source>
        <dbReference type="ARBA" id="ARBA00011245"/>
    </source>
</evidence>
<dbReference type="GO" id="GO:0005829">
    <property type="term" value="C:cytosol"/>
    <property type="evidence" value="ECO:0007669"/>
    <property type="project" value="TreeGrafter"/>
</dbReference>
<evidence type="ECO:0000313" key="15">
    <source>
        <dbReference type="Proteomes" id="UP000245872"/>
    </source>
</evidence>
<dbReference type="InterPro" id="IPR014729">
    <property type="entry name" value="Rossmann-like_a/b/a_fold"/>
</dbReference>
<dbReference type="GO" id="GO:0006423">
    <property type="term" value="P:cysteinyl-tRNA aminoacylation"/>
    <property type="evidence" value="ECO:0007669"/>
    <property type="project" value="UniProtKB-UniRule"/>
</dbReference>
<evidence type="ECO:0000256" key="12">
    <source>
        <dbReference type="HAMAP-Rule" id="MF_00041"/>
    </source>
</evidence>
<evidence type="ECO:0000256" key="11">
    <source>
        <dbReference type="ARBA" id="ARBA00023146"/>
    </source>
</evidence>
<feature type="binding site" evidence="12">
    <location>
        <position position="251"/>
    </location>
    <ligand>
        <name>Zn(2+)</name>
        <dbReference type="ChEBI" id="CHEBI:29105"/>
    </ligand>
</feature>
<dbReference type="InterPro" id="IPR032678">
    <property type="entry name" value="tRNA-synt_1_cat_dom"/>
</dbReference>
<keyword evidence="9 12" id="KW-0067">ATP-binding</keyword>